<keyword evidence="1" id="KW-0812">Transmembrane</keyword>
<evidence type="ECO:0000256" key="1">
    <source>
        <dbReference type="SAM" id="Phobius"/>
    </source>
</evidence>
<comment type="caution">
    <text evidence="2">The sequence shown here is derived from an EMBL/GenBank/DDBJ whole genome shotgun (WGS) entry which is preliminary data.</text>
</comment>
<keyword evidence="3" id="KW-1185">Reference proteome</keyword>
<evidence type="ECO:0000313" key="2">
    <source>
        <dbReference type="EMBL" id="KAK4270851.1"/>
    </source>
</evidence>
<dbReference type="PANTHER" id="PTHR31549:SF23">
    <property type="entry name" value="OS03G0591600 PROTEIN"/>
    <property type="match status" value="1"/>
</dbReference>
<keyword evidence="1" id="KW-0472">Membrane</keyword>
<protein>
    <submittedName>
        <fullName evidence="2">Uncharacterized protein</fullName>
    </submittedName>
</protein>
<evidence type="ECO:0000313" key="3">
    <source>
        <dbReference type="Proteomes" id="UP001293593"/>
    </source>
</evidence>
<dbReference type="AlphaFoldDB" id="A0AAE1MRY8"/>
<feature type="transmembrane region" description="Helical" evidence="1">
    <location>
        <begin position="520"/>
        <end position="543"/>
    </location>
</feature>
<proteinExistence type="predicted"/>
<dbReference type="Pfam" id="PF03140">
    <property type="entry name" value="DUF247"/>
    <property type="match status" value="2"/>
</dbReference>
<keyword evidence="1" id="KW-1133">Transmembrane helix</keyword>
<dbReference type="Proteomes" id="UP001293593">
    <property type="component" value="Unassembled WGS sequence"/>
</dbReference>
<dbReference type="EMBL" id="JAWXYG010000005">
    <property type="protein sequence ID" value="KAK4270851.1"/>
    <property type="molecule type" value="Genomic_DNA"/>
</dbReference>
<dbReference type="InterPro" id="IPR004158">
    <property type="entry name" value="DUF247_pln"/>
</dbReference>
<organism evidence="2 3">
    <name type="scientific">Acacia crassicarpa</name>
    <name type="common">northern wattle</name>
    <dbReference type="NCBI Taxonomy" id="499986"/>
    <lineage>
        <taxon>Eukaryota</taxon>
        <taxon>Viridiplantae</taxon>
        <taxon>Streptophyta</taxon>
        <taxon>Embryophyta</taxon>
        <taxon>Tracheophyta</taxon>
        <taxon>Spermatophyta</taxon>
        <taxon>Magnoliopsida</taxon>
        <taxon>eudicotyledons</taxon>
        <taxon>Gunneridae</taxon>
        <taxon>Pentapetalae</taxon>
        <taxon>rosids</taxon>
        <taxon>fabids</taxon>
        <taxon>Fabales</taxon>
        <taxon>Fabaceae</taxon>
        <taxon>Caesalpinioideae</taxon>
        <taxon>mimosoid clade</taxon>
        <taxon>Acacieae</taxon>
        <taxon>Acacia</taxon>
    </lineage>
</organism>
<reference evidence="2" key="1">
    <citation type="submission" date="2023-10" db="EMBL/GenBank/DDBJ databases">
        <title>Chromosome-level genome of the transformable northern wattle, Acacia crassicarpa.</title>
        <authorList>
            <person name="Massaro I."/>
            <person name="Sinha N.R."/>
            <person name="Poethig S."/>
            <person name="Leichty A.R."/>
        </authorList>
    </citation>
    <scope>NUCLEOTIDE SEQUENCE</scope>
    <source>
        <strain evidence="2">Acra3RX</strain>
        <tissue evidence="2">Leaf</tissue>
    </source>
</reference>
<accession>A0AAE1MRY8</accession>
<name>A0AAE1MRY8_9FABA</name>
<dbReference type="PANTHER" id="PTHR31549">
    <property type="entry name" value="PROTEIN, PUTATIVE (DUF247)-RELATED-RELATED"/>
    <property type="match status" value="1"/>
</dbReference>
<gene>
    <name evidence="2" type="ORF">QN277_019620</name>
</gene>
<sequence>MSLYRPSISNEFTNSDIDELRWVIHIRQTLEEEHDEEDDNGEFLVSIFNVPKSVMASDPDSYVPKQIAIGPYHCWRSELRDIERVKLAATKRLQKKLQTISLNIEQLVDQLRKYEHGIRACYSKYLNFNGETLMWMMIIDASFLLEFLQEGRSVIQYGGRKLLVDQNETLRDIIMLENQIPLFVLRKVLEFKLSSSILESSSADDSLLAMLMGLFREISPFKTIKENYSSEITILVSQCAHLLEFLYNMIVLKLEEEQTNMIDFEEEHKGDMEGTNETSFARYVKQALSEIWRMASKLTKSSISFIQKALLYQPLKFVICLPLTIIRNHPMVGMIKHPLEYLFFSQENNEQSKSEIVDNKPPLMEEITIPSVTELTNSGICFSPINNGAIESIRFDAEAATLHLPTIAIDINSQVLLRNLVAYEASIKCGPLVFTRYTEFMNGIIDSKEDAKILREKGIVLNHLKSDEQVANLWNGMSRSIKLTKVPFLDKVIEDVNKYYNGRMSVKAWRFMKLYVFGSWQFLTFLVVVLIFLLMFLQAFCFFHGCNRRNHVKTSG</sequence>